<evidence type="ECO:0000256" key="3">
    <source>
        <dbReference type="ARBA" id="ARBA00023082"/>
    </source>
</evidence>
<dbReference type="Gene3D" id="1.10.1740.10">
    <property type="match status" value="1"/>
</dbReference>
<dbReference type="GO" id="GO:0016987">
    <property type="term" value="F:sigma factor activity"/>
    <property type="evidence" value="ECO:0007669"/>
    <property type="project" value="UniProtKB-KW"/>
</dbReference>
<name>A0A1E5NYX4_9ACTN</name>
<evidence type="ECO:0000256" key="2">
    <source>
        <dbReference type="ARBA" id="ARBA00023015"/>
    </source>
</evidence>
<proteinExistence type="inferred from homology"/>
<protein>
    <submittedName>
        <fullName evidence="8">RNA polymerase subunit sigma-24</fullName>
    </submittedName>
</protein>
<reference evidence="8 9" key="1">
    <citation type="submission" date="2016-08" db="EMBL/GenBank/DDBJ databases">
        <title>Complete genome sequence of Streptomyces agglomeratus strain 6-3-2, a novel anti-MRSA actinomycete isolated from Wuli of Tebit, China.</title>
        <authorList>
            <person name="Chen X."/>
        </authorList>
    </citation>
    <scope>NUCLEOTIDE SEQUENCE [LARGE SCALE GENOMIC DNA]</scope>
    <source>
        <strain evidence="8 9">6-3-2</strain>
    </source>
</reference>
<dbReference type="GO" id="GO:0006352">
    <property type="term" value="P:DNA-templated transcription initiation"/>
    <property type="evidence" value="ECO:0007669"/>
    <property type="project" value="InterPro"/>
</dbReference>
<feature type="domain" description="RNA polymerase sigma-70 region 2" evidence="6">
    <location>
        <begin position="14"/>
        <end position="79"/>
    </location>
</feature>
<gene>
    <name evidence="8" type="ORF">AS594_38870</name>
</gene>
<evidence type="ECO:0000259" key="6">
    <source>
        <dbReference type="Pfam" id="PF04542"/>
    </source>
</evidence>
<dbReference type="PANTHER" id="PTHR43133:SF8">
    <property type="entry name" value="RNA POLYMERASE SIGMA FACTOR HI_1459-RELATED"/>
    <property type="match status" value="1"/>
</dbReference>
<feature type="domain" description="RNA polymerase sigma factor 70 region 4 type 2" evidence="7">
    <location>
        <begin position="109"/>
        <end position="160"/>
    </location>
</feature>
<keyword evidence="5" id="KW-0804">Transcription</keyword>
<keyword evidence="2" id="KW-0805">Transcription regulation</keyword>
<keyword evidence="9" id="KW-1185">Reference proteome</keyword>
<dbReference type="Pfam" id="PF08281">
    <property type="entry name" value="Sigma70_r4_2"/>
    <property type="match status" value="1"/>
</dbReference>
<keyword evidence="3" id="KW-0731">Sigma factor</keyword>
<dbReference type="NCBIfam" id="TIGR02937">
    <property type="entry name" value="sigma70-ECF"/>
    <property type="match status" value="1"/>
</dbReference>
<dbReference type="InterPro" id="IPR036388">
    <property type="entry name" value="WH-like_DNA-bd_sf"/>
</dbReference>
<comment type="similarity">
    <text evidence="1">Belongs to the sigma-70 factor family. ECF subfamily.</text>
</comment>
<dbReference type="Proteomes" id="UP000095759">
    <property type="component" value="Unassembled WGS sequence"/>
</dbReference>
<evidence type="ECO:0000259" key="7">
    <source>
        <dbReference type="Pfam" id="PF08281"/>
    </source>
</evidence>
<accession>A0A1E5NYX4</accession>
<dbReference type="InterPro" id="IPR013325">
    <property type="entry name" value="RNA_pol_sigma_r2"/>
</dbReference>
<keyword evidence="4" id="KW-0238">DNA-binding</keyword>
<evidence type="ECO:0000256" key="1">
    <source>
        <dbReference type="ARBA" id="ARBA00010641"/>
    </source>
</evidence>
<dbReference type="InterPro" id="IPR007627">
    <property type="entry name" value="RNA_pol_sigma70_r2"/>
</dbReference>
<dbReference type="OrthoDB" id="4350410at2"/>
<sequence length="181" mass="20215">MTTKLPVDFSAFHQMHRPAYIRWAETILNNRSDAEEAVDAAFEQLLKVWPDVLTKENPAGYAWRVLRNITIDTGKARGRRPVLLDMAAFETAALLQAVDPIGQLEESMNLFRIIGELPPRQMDVMLLLHANDLSVDQVAAELGITPAGVRSNARHAKRRLRQTLGLDAANLEEGHADDIAR</sequence>
<dbReference type="SUPFAM" id="SSF88946">
    <property type="entry name" value="Sigma2 domain of RNA polymerase sigma factors"/>
    <property type="match status" value="1"/>
</dbReference>
<evidence type="ECO:0000313" key="8">
    <source>
        <dbReference type="EMBL" id="OEJ21512.1"/>
    </source>
</evidence>
<dbReference type="InterPro" id="IPR039425">
    <property type="entry name" value="RNA_pol_sigma-70-like"/>
</dbReference>
<evidence type="ECO:0000313" key="9">
    <source>
        <dbReference type="Proteomes" id="UP000095759"/>
    </source>
</evidence>
<evidence type="ECO:0000256" key="5">
    <source>
        <dbReference type="ARBA" id="ARBA00023163"/>
    </source>
</evidence>
<dbReference type="EMBL" id="MEHJ01000002">
    <property type="protein sequence ID" value="OEJ21512.1"/>
    <property type="molecule type" value="Genomic_DNA"/>
</dbReference>
<dbReference type="InterPro" id="IPR014284">
    <property type="entry name" value="RNA_pol_sigma-70_dom"/>
</dbReference>
<dbReference type="GO" id="GO:0003677">
    <property type="term" value="F:DNA binding"/>
    <property type="evidence" value="ECO:0007669"/>
    <property type="project" value="UniProtKB-KW"/>
</dbReference>
<organism evidence="8 9">
    <name type="scientific">Streptomyces agglomeratus</name>
    <dbReference type="NCBI Taxonomy" id="285458"/>
    <lineage>
        <taxon>Bacteria</taxon>
        <taxon>Bacillati</taxon>
        <taxon>Actinomycetota</taxon>
        <taxon>Actinomycetes</taxon>
        <taxon>Kitasatosporales</taxon>
        <taxon>Streptomycetaceae</taxon>
        <taxon>Streptomyces</taxon>
    </lineage>
</organism>
<evidence type="ECO:0000256" key="4">
    <source>
        <dbReference type="ARBA" id="ARBA00023125"/>
    </source>
</evidence>
<dbReference type="AlphaFoldDB" id="A0A1E5NYX4"/>
<dbReference type="Gene3D" id="1.10.10.10">
    <property type="entry name" value="Winged helix-like DNA-binding domain superfamily/Winged helix DNA-binding domain"/>
    <property type="match status" value="1"/>
</dbReference>
<dbReference type="Pfam" id="PF04542">
    <property type="entry name" value="Sigma70_r2"/>
    <property type="match status" value="1"/>
</dbReference>
<dbReference type="SUPFAM" id="SSF88659">
    <property type="entry name" value="Sigma3 and sigma4 domains of RNA polymerase sigma factors"/>
    <property type="match status" value="1"/>
</dbReference>
<dbReference type="PANTHER" id="PTHR43133">
    <property type="entry name" value="RNA POLYMERASE ECF-TYPE SIGMA FACTO"/>
    <property type="match status" value="1"/>
</dbReference>
<comment type="caution">
    <text evidence="8">The sequence shown here is derived from an EMBL/GenBank/DDBJ whole genome shotgun (WGS) entry which is preliminary data.</text>
</comment>
<dbReference type="InterPro" id="IPR013324">
    <property type="entry name" value="RNA_pol_sigma_r3/r4-like"/>
</dbReference>
<dbReference type="InterPro" id="IPR013249">
    <property type="entry name" value="RNA_pol_sigma70_r4_t2"/>
</dbReference>